<reference evidence="1 2" key="2">
    <citation type="submission" date="2007-04" db="EMBL/GenBank/DDBJ databases">
        <title>Draft genome sequence of Ruminococcus torques (ATCC 27756).</title>
        <authorList>
            <person name="Sudarsanam P."/>
            <person name="Ley R."/>
            <person name="Guruge J."/>
            <person name="Turnbaugh P.J."/>
            <person name="Mahowald M."/>
            <person name="Liep D."/>
            <person name="Gordon J."/>
        </authorList>
    </citation>
    <scope>NUCLEOTIDE SEQUENCE [LARGE SCALE GENOMIC DNA]</scope>
    <source>
        <strain evidence="1 2">ATCC 27756</strain>
    </source>
</reference>
<accession>A5KLR7</accession>
<evidence type="ECO:0000313" key="2">
    <source>
        <dbReference type="Proteomes" id="UP000003577"/>
    </source>
</evidence>
<comment type="caution">
    <text evidence="1">The sequence shown here is derived from an EMBL/GenBank/DDBJ whole genome shotgun (WGS) entry which is preliminary data.</text>
</comment>
<dbReference type="PaxDb" id="411460-RUMTOR_01170"/>
<gene>
    <name evidence="1" type="ORF">RUMTOR_01170</name>
</gene>
<dbReference type="EMBL" id="AAVP02000004">
    <property type="protein sequence ID" value="EDK24441.1"/>
    <property type="molecule type" value="Genomic_DNA"/>
</dbReference>
<reference evidence="1 2" key="1">
    <citation type="submission" date="2007-03" db="EMBL/GenBank/DDBJ databases">
        <authorList>
            <person name="Fulton L."/>
            <person name="Clifton S."/>
            <person name="Fulton B."/>
            <person name="Xu J."/>
            <person name="Minx P."/>
            <person name="Pepin K.H."/>
            <person name="Johnson M."/>
            <person name="Thiruvilangam P."/>
            <person name="Bhonagiri V."/>
            <person name="Nash W.E."/>
            <person name="Mardis E.R."/>
            <person name="Wilson R.K."/>
        </authorList>
    </citation>
    <scope>NUCLEOTIDE SEQUENCE [LARGE SCALE GENOMIC DNA]</scope>
    <source>
        <strain evidence="1 2">ATCC 27756</strain>
    </source>
</reference>
<dbReference type="AlphaFoldDB" id="A5KLR7"/>
<dbReference type="Proteomes" id="UP000003577">
    <property type="component" value="Unassembled WGS sequence"/>
</dbReference>
<proteinExistence type="predicted"/>
<organism evidence="1 2">
    <name type="scientific">[Ruminococcus] torques ATCC 27756</name>
    <dbReference type="NCBI Taxonomy" id="411460"/>
    <lineage>
        <taxon>Bacteria</taxon>
        <taxon>Bacillati</taxon>
        <taxon>Bacillota</taxon>
        <taxon>Clostridia</taxon>
        <taxon>Lachnospirales</taxon>
        <taxon>Lachnospiraceae</taxon>
        <taxon>Mediterraneibacter</taxon>
    </lineage>
</organism>
<dbReference type="HOGENOM" id="CLU_3419187_0_0_9"/>
<sequence length="25" mass="3033">MQENAGERITEPIMEFIMLFQLFML</sequence>
<evidence type="ECO:0000313" key="1">
    <source>
        <dbReference type="EMBL" id="EDK24441.1"/>
    </source>
</evidence>
<protein>
    <submittedName>
        <fullName evidence="1">Uncharacterized protein</fullName>
    </submittedName>
</protein>
<name>A5KLR7_9FIRM</name>